<accession>A0ABD5UJ36</accession>
<dbReference type="RefSeq" id="WP_379764862.1">
    <property type="nucleotide sequence ID" value="NZ_JBHSXI010000001.1"/>
</dbReference>
<comment type="caution">
    <text evidence="1">The sequence shown here is derived from an EMBL/GenBank/DDBJ whole genome shotgun (WGS) entry which is preliminary data.</text>
</comment>
<evidence type="ECO:0000313" key="2">
    <source>
        <dbReference type="Proteomes" id="UP001596333"/>
    </source>
</evidence>
<organism evidence="1 2">
    <name type="scientific">Halorubrum trueperi</name>
    <dbReference type="NCBI Taxonomy" id="2004704"/>
    <lineage>
        <taxon>Archaea</taxon>
        <taxon>Methanobacteriati</taxon>
        <taxon>Methanobacteriota</taxon>
        <taxon>Stenosarchaea group</taxon>
        <taxon>Halobacteria</taxon>
        <taxon>Halobacteriales</taxon>
        <taxon>Haloferacaceae</taxon>
        <taxon>Halorubrum</taxon>
    </lineage>
</organism>
<dbReference type="EMBL" id="JBHSXI010000001">
    <property type="protein sequence ID" value="MFC6888142.1"/>
    <property type="molecule type" value="Genomic_DNA"/>
</dbReference>
<sequence>MTDRHDAEPEWPGPIPRATLDALRDADSLRDSDALAGVRLDRVTVGGSAVLVELGTPEVAVAAIAGPARVWSAVADGGRRSRTAVADGHCGTDLHGRGVRKVYVARDAPETMDLRPSS</sequence>
<evidence type="ECO:0000313" key="1">
    <source>
        <dbReference type="EMBL" id="MFC6888142.1"/>
    </source>
</evidence>
<name>A0ABD5UJ36_9EURY</name>
<keyword evidence="2" id="KW-1185">Reference proteome</keyword>
<protein>
    <submittedName>
        <fullName evidence="1">Uncharacterized protein</fullName>
    </submittedName>
</protein>
<reference evidence="1 2" key="1">
    <citation type="journal article" date="2019" name="Int. J. Syst. Evol. Microbiol.">
        <title>The Global Catalogue of Microorganisms (GCM) 10K type strain sequencing project: providing services to taxonomists for standard genome sequencing and annotation.</title>
        <authorList>
            <consortium name="The Broad Institute Genomics Platform"/>
            <consortium name="The Broad Institute Genome Sequencing Center for Infectious Disease"/>
            <person name="Wu L."/>
            <person name="Ma J."/>
        </authorList>
    </citation>
    <scope>NUCLEOTIDE SEQUENCE [LARGE SCALE GENOMIC DNA]</scope>
    <source>
        <strain evidence="1 2">Y73</strain>
    </source>
</reference>
<proteinExistence type="predicted"/>
<dbReference type="AlphaFoldDB" id="A0ABD5UJ36"/>
<gene>
    <name evidence="1" type="ORF">ACFQEY_03595</name>
</gene>
<dbReference type="Proteomes" id="UP001596333">
    <property type="component" value="Unassembled WGS sequence"/>
</dbReference>